<protein>
    <submittedName>
        <fullName evidence="2">Uncharacterized protein</fullName>
    </submittedName>
</protein>
<feature type="transmembrane region" description="Helical" evidence="1">
    <location>
        <begin position="119"/>
        <end position="147"/>
    </location>
</feature>
<dbReference type="EMBL" id="LAZR01018861">
    <property type="protein sequence ID" value="KKL94691.1"/>
    <property type="molecule type" value="Genomic_DNA"/>
</dbReference>
<name>A0A0F9GVK8_9ZZZZ</name>
<keyword evidence="1" id="KW-1133">Transmembrane helix</keyword>
<keyword evidence="1" id="KW-0472">Membrane</keyword>
<evidence type="ECO:0000313" key="2">
    <source>
        <dbReference type="EMBL" id="KKL94691.1"/>
    </source>
</evidence>
<comment type="caution">
    <text evidence="2">The sequence shown here is derived from an EMBL/GenBank/DDBJ whole genome shotgun (WGS) entry which is preliminary data.</text>
</comment>
<organism evidence="2">
    <name type="scientific">marine sediment metagenome</name>
    <dbReference type="NCBI Taxonomy" id="412755"/>
    <lineage>
        <taxon>unclassified sequences</taxon>
        <taxon>metagenomes</taxon>
        <taxon>ecological metagenomes</taxon>
    </lineage>
</organism>
<feature type="transmembrane region" description="Helical" evidence="1">
    <location>
        <begin position="79"/>
        <end position="99"/>
    </location>
</feature>
<keyword evidence="1" id="KW-0812">Transmembrane</keyword>
<dbReference type="AlphaFoldDB" id="A0A0F9GVK8"/>
<gene>
    <name evidence="2" type="ORF">LCGC14_1862130</name>
</gene>
<evidence type="ECO:0000256" key="1">
    <source>
        <dbReference type="SAM" id="Phobius"/>
    </source>
</evidence>
<accession>A0A0F9GVK8</accession>
<feature type="transmembrane region" description="Helical" evidence="1">
    <location>
        <begin position="51"/>
        <end position="72"/>
    </location>
</feature>
<sequence>MTYRNRVIAAIVMALLLALILGGPLMRALLKVVIPQDVRVIVTNLAEPFRVEAAFTVALGILLCGITLGILVPSSISMCARALCVIVPAVSGVVAGVAFKALQLRAAAKLSERIPGHPAALFQLSALGMHWVLVPGLVLLAVGYGILAILRKRQRPTEPCT</sequence>
<reference evidence="2" key="1">
    <citation type="journal article" date="2015" name="Nature">
        <title>Complex archaea that bridge the gap between prokaryotes and eukaryotes.</title>
        <authorList>
            <person name="Spang A."/>
            <person name="Saw J.H."/>
            <person name="Jorgensen S.L."/>
            <person name="Zaremba-Niedzwiedzka K."/>
            <person name="Martijn J."/>
            <person name="Lind A.E."/>
            <person name="van Eijk R."/>
            <person name="Schleper C."/>
            <person name="Guy L."/>
            <person name="Ettema T.J."/>
        </authorList>
    </citation>
    <scope>NUCLEOTIDE SEQUENCE</scope>
</reference>
<proteinExistence type="predicted"/>